<feature type="transmembrane region" description="Helical" evidence="1">
    <location>
        <begin position="1284"/>
        <end position="1309"/>
    </location>
</feature>
<protein>
    <recommendedName>
        <fullName evidence="4">Transmembrane protein</fullName>
    </recommendedName>
</protein>
<dbReference type="OrthoDB" id="310074at2759"/>
<feature type="transmembrane region" description="Helical" evidence="1">
    <location>
        <begin position="1508"/>
        <end position="1529"/>
    </location>
</feature>
<dbReference type="PANTHER" id="PTHR11319">
    <property type="entry name" value="G PROTEIN-COUPLED RECEPTOR-RELATED"/>
    <property type="match status" value="1"/>
</dbReference>
<dbReference type="OMA" id="TETHIQW"/>
<gene>
    <name evidence="2" type="ORF">POCTA_138.1.T1280022</name>
</gene>
<keyword evidence="1" id="KW-0472">Membrane</keyword>
<keyword evidence="1" id="KW-1133">Transmembrane helix</keyword>
<feature type="transmembrane region" description="Helical" evidence="1">
    <location>
        <begin position="1372"/>
        <end position="1397"/>
    </location>
</feature>
<dbReference type="PANTHER" id="PTHR11319:SF35">
    <property type="entry name" value="OUTER MEMBRANE PROTEIN PMPC-RELATED"/>
    <property type="match status" value="1"/>
</dbReference>
<organism evidence="2 3">
    <name type="scientific">Paramecium octaurelia</name>
    <dbReference type="NCBI Taxonomy" id="43137"/>
    <lineage>
        <taxon>Eukaryota</taxon>
        <taxon>Sar</taxon>
        <taxon>Alveolata</taxon>
        <taxon>Ciliophora</taxon>
        <taxon>Intramacronucleata</taxon>
        <taxon>Oligohymenophorea</taxon>
        <taxon>Peniculida</taxon>
        <taxon>Parameciidae</taxon>
        <taxon>Paramecium</taxon>
    </lineage>
</organism>
<sequence length="1626" mass="188349">MDQCSLQNSSIFQFLANNPLDIQIYLASVSIFRSYFNHSYFFYCSQQVDFIATNLVFNQNELLDSITFGFSSGLESSYIQINNNIFVESSFMSTVQMISQQQVSCNLMHLIIKNNKLQNSDLFRFFSEFKSSDLFIRLDNALIGYNVGLIISYKDQQLSYTLNKTIILKNFSIYETKNVYILYFFDSQNIDLENFIFENSEIEEKVSVQTSCLQNQNFQNQIISIIGFNIIYISNFKINFIQSMDESIIKIMSSNQYFKEQTGQITILNIEFNGNLLQSLNQIIYFSLLTIISDRTLDILIKNVVFQNNIMHTYNENSLKDSAALLYISSLESTIHIENLQCRQNAMTNSSNSFISISSKSLKMNNIQVRFHNILPLKIWNNYYNLIQVSQDQIQSLIKQIYQIKTIGGAASIQTSNFICINASFEEIMTAKFHDGKIMMQNLSILQIRNSLQESIESGGCFSINAINSFLNLYIKNAKFQNIQNRMSSSIITINPSLLKNNLIFQNMSIIDCVSLKNQIVKVQFISQANKQNLISFVDLKIYQSQESWENLFQNIGVLSESEIQEIAGNGNGIIYLENCDFTIENLSFEGMLFSSVINLNNINNLNMINCQFYNVKNIYTQNLIVISQTANQKQQVSLRTLNFKNGSMYFPNNLPIQEHLQILINYFFSGCSIQNFQVQSLEKNYFYVNIIQLLQQNQQQTSILYVRSQSNLGVFIFDRIRFTNNNYSASQQGIIHFDTINFKKFQIIRFDCHSNVIKKYGCLNIIGNQNASNVLEIKNSNFISNLGTQGVAIKSSDVLLKLFQCNIISNIALSQGGGLYLQLNTKKFFISKTIIIYNKAQEGGGIYYDLDNDLSIKTQVQTFIYFNQAEVYGNNLVETPSYLSLYLNSKAMVAIESRMNNISTSTLRINPYVVMEQGNKKQTEMLMIPSTQVIDTYQLFYVNKTQYLTYINSLNIYFKNSKGELLHNIYNSTCVVSDYTVTKGKDEKQKSSSNQLLQFQTENNSFELTTLSFRLDPYQKDSSHLEIQIFCKTQKSQNGLNYIINAKSFKCQLGEFYIEEGCQTCKSSQGFYSVTYDTIKCSVFDKTKFQNVTSNMINLQKGYWRPNYLSDATEECYKNTEFCLGGWQVGDSTCSQGHIGALCEMCDLYNIRGQGQFFRNQQNQSCFSCSNEESSILPFIFALIQAILSISLSLKSINKSNSLFNQLTVFQKTFSKILFKLNQDHEGILIKILLNYLWIFSTIFTFNIKFSFSIFFIEQSSNSFYFMVNNLDCYLSDLSIHLIYAQIIFMLLLMLLQFYFILIISFIYYQLSSQQMERSIISNTLLCLYVFNYGGLIKLLCSKLSVRQISNIDYIQGDVSLIFGSQEHYLWVYYLIIPLLVIFCCVIPFSLFLLMFQNRFHLFKLKFRKHICYLFNEYNEKRYFWEQIKLIQKTFIILVITNFENNVLLKTTLLGTCVEIYQVLANNSKPYIISKFNSLDLESGQICLIAIFFAATKYESQVLQNDFFSMFLQIILILLLFRLSLPFIKEILIIYSKKYSLPLMAKIHPTLKKSKIRLFKNIGIYLDSEFEKRKKLQSNIQKMRSTLQIKFESGKEVIFFTKRPILKSITNSKASLIEIKDQQQF</sequence>
<keyword evidence="1" id="KW-0812">Transmembrane</keyword>
<accession>A0A8S1XMW2</accession>
<feature type="transmembrane region" description="Helical" evidence="1">
    <location>
        <begin position="1177"/>
        <end position="1195"/>
    </location>
</feature>
<keyword evidence="3" id="KW-1185">Reference proteome</keyword>
<evidence type="ECO:0008006" key="4">
    <source>
        <dbReference type="Google" id="ProtNLM"/>
    </source>
</evidence>
<evidence type="ECO:0000313" key="3">
    <source>
        <dbReference type="Proteomes" id="UP000683925"/>
    </source>
</evidence>
<proteinExistence type="predicted"/>
<evidence type="ECO:0000256" key="1">
    <source>
        <dbReference type="SAM" id="Phobius"/>
    </source>
</evidence>
<feature type="transmembrane region" description="Helical" evidence="1">
    <location>
        <begin position="1237"/>
        <end position="1258"/>
    </location>
</feature>
<evidence type="ECO:0000313" key="2">
    <source>
        <dbReference type="EMBL" id="CAD8202686.1"/>
    </source>
</evidence>
<reference evidence="2" key="1">
    <citation type="submission" date="2021-01" db="EMBL/GenBank/DDBJ databases">
        <authorList>
            <consortium name="Genoscope - CEA"/>
            <person name="William W."/>
        </authorList>
    </citation>
    <scope>NUCLEOTIDE SEQUENCE</scope>
</reference>
<comment type="caution">
    <text evidence="2">The sequence shown here is derived from an EMBL/GenBank/DDBJ whole genome shotgun (WGS) entry which is preliminary data.</text>
</comment>
<dbReference type="Proteomes" id="UP000683925">
    <property type="component" value="Unassembled WGS sequence"/>
</dbReference>
<feature type="transmembrane region" description="Helical" evidence="1">
    <location>
        <begin position="1321"/>
        <end position="1341"/>
    </location>
</feature>
<name>A0A8S1XMW2_PAROT</name>
<dbReference type="EMBL" id="CAJJDP010000128">
    <property type="protein sequence ID" value="CAD8202686.1"/>
    <property type="molecule type" value="Genomic_DNA"/>
</dbReference>